<dbReference type="SUPFAM" id="SSF53850">
    <property type="entry name" value="Periplasmic binding protein-like II"/>
    <property type="match status" value="1"/>
</dbReference>
<dbReference type="RefSeq" id="WP_256707677.1">
    <property type="nucleotide sequence ID" value="NZ_CP101914.1"/>
</dbReference>
<gene>
    <name evidence="2" type="ORF">NP439_20760</name>
</gene>
<evidence type="ECO:0000256" key="1">
    <source>
        <dbReference type="SAM" id="SignalP"/>
    </source>
</evidence>
<keyword evidence="1" id="KW-0732">Signal</keyword>
<reference evidence="2" key="1">
    <citation type="submission" date="2022-07" db="EMBL/GenBank/DDBJ databases">
        <title>FELIX.</title>
        <authorList>
            <person name="Wan K.H."/>
            <person name="Park S."/>
            <person name="Lawrence Q."/>
            <person name="Eichenberger J.P."/>
            <person name="Booth B.W."/>
            <person name="Piaggio A.J."/>
            <person name="Chandler J.C."/>
            <person name="Franklin A.B."/>
            <person name="Celniker S.E."/>
        </authorList>
    </citation>
    <scope>NUCLEOTIDE SEQUENCE</scope>
    <source>
        <strain evidence="2">QA-1986 374</strain>
    </source>
</reference>
<dbReference type="PANTHER" id="PTHR42941">
    <property type="entry name" value="SLL1037 PROTEIN"/>
    <property type="match status" value="1"/>
</dbReference>
<dbReference type="CDD" id="cd13520">
    <property type="entry name" value="PBP2_TAXI_TRAP"/>
    <property type="match status" value="1"/>
</dbReference>
<protein>
    <submittedName>
        <fullName evidence="2">TAXI family TRAP transporter solute-binding subunit</fullName>
    </submittedName>
</protein>
<evidence type="ECO:0000313" key="2">
    <source>
        <dbReference type="EMBL" id="UUI02443.1"/>
    </source>
</evidence>
<keyword evidence="3" id="KW-1185">Reference proteome</keyword>
<dbReference type="EMBL" id="CP101914">
    <property type="protein sequence ID" value="UUI02443.1"/>
    <property type="molecule type" value="Genomic_DNA"/>
</dbReference>
<proteinExistence type="predicted"/>
<dbReference type="NCBIfam" id="TIGR02122">
    <property type="entry name" value="TRAP_TAXI"/>
    <property type="match status" value="1"/>
</dbReference>
<dbReference type="PANTHER" id="PTHR42941:SF1">
    <property type="entry name" value="SLL1037 PROTEIN"/>
    <property type="match status" value="1"/>
</dbReference>
<sequence>MKKYVSILLILLFTVITLVACSDSESSAEGEVDESGVTQMKIATATTSGAYYPIGGVMASILSREMDGYNFTAEATGGSQENARLLDSGQIQFGFFGADSFYAAANGLSHFEGNEIEDLRTLARIYGNHVHIVTLEGTGIETVEDLEGKRVAIGAPGSGTANKAEEVLTAHGFDLEKDINAQYLDFAEGSDGLADGIVDAVIISVGIPSGNVQELVATHHMKLVKFSEEGTQAVLDQYPYYSEGVIPQDAYDGMEEDVPTVIAANEIGVSAKLDEDFVYEVTKLLFEDHLDEFKASHNAMEELELEILPDSPVPYHPGAEKFFKEQGLIE</sequence>
<evidence type="ECO:0000313" key="3">
    <source>
        <dbReference type="Proteomes" id="UP001059773"/>
    </source>
</evidence>
<dbReference type="Gene3D" id="3.40.190.10">
    <property type="entry name" value="Periplasmic binding protein-like II"/>
    <property type="match status" value="2"/>
</dbReference>
<feature type="chain" id="PRO_5046211012" evidence="1">
    <location>
        <begin position="21"/>
        <end position="330"/>
    </location>
</feature>
<dbReference type="Proteomes" id="UP001059773">
    <property type="component" value="Chromosome"/>
</dbReference>
<organism evidence="2 3">
    <name type="scientific">Oceanobacillus jeddahense</name>
    <dbReference type="NCBI Taxonomy" id="1462527"/>
    <lineage>
        <taxon>Bacteria</taxon>
        <taxon>Bacillati</taxon>
        <taxon>Bacillota</taxon>
        <taxon>Bacilli</taxon>
        <taxon>Bacillales</taxon>
        <taxon>Bacillaceae</taxon>
        <taxon>Oceanobacillus</taxon>
    </lineage>
</organism>
<accession>A0ABY5JQ44</accession>
<dbReference type="Pfam" id="PF16868">
    <property type="entry name" value="NMT1_3"/>
    <property type="match status" value="1"/>
</dbReference>
<feature type="signal peptide" evidence="1">
    <location>
        <begin position="1"/>
        <end position="20"/>
    </location>
</feature>
<dbReference type="PROSITE" id="PS51257">
    <property type="entry name" value="PROKAR_LIPOPROTEIN"/>
    <property type="match status" value="1"/>
</dbReference>
<name>A0ABY5JQ44_9BACI</name>
<dbReference type="InterPro" id="IPR011852">
    <property type="entry name" value="TRAP_TAXI"/>
</dbReference>